<keyword evidence="2" id="KW-0732">Signal</keyword>
<evidence type="ECO:0000313" key="3">
    <source>
        <dbReference type="EMBL" id="MFC5550292.1"/>
    </source>
</evidence>
<feature type="region of interest" description="Disordered" evidence="1">
    <location>
        <begin position="91"/>
        <end position="111"/>
    </location>
</feature>
<dbReference type="PROSITE" id="PS51257">
    <property type="entry name" value="PROKAR_LIPOPROTEIN"/>
    <property type="match status" value="1"/>
</dbReference>
<reference evidence="4" key="1">
    <citation type="journal article" date="2019" name="Int. J. Syst. Evol. Microbiol.">
        <title>The Global Catalogue of Microorganisms (GCM) 10K type strain sequencing project: providing services to taxonomists for standard genome sequencing and annotation.</title>
        <authorList>
            <consortium name="The Broad Institute Genomics Platform"/>
            <consortium name="The Broad Institute Genome Sequencing Center for Infectious Disease"/>
            <person name="Wu L."/>
            <person name="Ma J."/>
        </authorList>
    </citation>
    <scope>NUCLEOTIDE SEQUENCE [LARGE SCALE GENOMIC DNA]</scope>
    <source>
        <strain evidence="4">CGMCC 4.5798</strain>
    </source>
</reference>
<evidence type="ECO:0000256" key="2">
    <source>
        <dbReference type="SAM" id="SignalP"/>
    </source>
</evidence>
<feature type="signal peptide" evidence="2">
    <location>
        <begin position="1"/>
        <end position="17"/>
    </location>
</feature>
<dbReference type="Proteomes" id="UP001596086">
    <property type="component" value="Unassembled WGS sequence"/>
</dbReference>
<feature type="region of interest" description="Disordered" evidence="1">
    <location>
        <begin position="24"/>
        <end position="45"/>
    </location>
</feature>
<keyword evidence="4" id="KW-1185">Reference proteome</keyword>
<organism evidence="3 4">
    <name type="scientific">Massilia aerilata</name>
    <dbReference type="NCBI Taxonomy" id="453817"/>
    <lineage>
        <taxon>Bacteria</taxon>
        <taxon>Pseudomonadati</taxon>
        <taxon>Pseudomonadota</taxon>
        <taxon>Betaproteobacteria</taxon>
        <taxon>Burkholderiales</taxon>
        <taxon>Oxalobacteraceae</taxon>
        <taxon>Telluria group</taxon>
        <taxon>Massilia</taxon>
    </lineage>
</organism>
<proteinExistence type="predicted"/>
<feature type="compositionally biased region" description="Low complexity" evidence="1">
    <location>
        <begin position="24"/>
        <end position="35"/>
    </location>
</feature>
<comment type="caution">
    <text evidence="3">The sequence shown here is derived from an EMBL/GenBank/DDBJ whole genome shotgun (WGS) entry which is preliminary data.</text>
</comment>
<feature type="chain" id="PRO_5046203211" description="Lipoprotein" evidence="2">
    <location>
        <begin position="18"/>
        <end position="111"/>
    </location>
</feature>
<dbReference type="EMBL" id="JBHSMZ010000014">
    <property type="protein sequence ID" value="MFC5550292.1"/>
    <property type="molecule type" value="Genomic_DNA"/>
</dbReference>
<evidence type="ECO:0000256" key="1">
    <source>
        <dbReference type="SAM" id="MobiDB-lite"/>
    </source>
</evidence>
<protein>
    <recommendedName>
        <fullName evidence="5">Lipoprotein</fullName>
    </recommendedName>
</protein>
<evidence type="ECO:0008006" key="5">
    <source>
        <dbReference type="Google" id="ProtNLM"/>
    </source>
</evidence>
<sequence>MKVLSATAASVIGFALMASCGKTEQNTTTTVQSTSPAMPAKTQPETEVARNLGYYEAHLDEAKKTWDECQKLSPEAITELVRTDCSLAQTAWSTQPYKPTPSTFSSRGGRH</sequence>
<gene>
    <name evidence="3" type="ORF">ACFPO9_17385</name>
</gene>
<evidence type="ECO:0000313" key="4">
    <source>
        <dbReference type="Proteomes" id="UP001596086"/>
    </source>
</evidence>
<name>A0ABW0S1I0_9BURK</name>
<accession>A0ABW0S1I0</accession>
<dbReference type="RefSeq" id="WP_379772666.1">
    <property type="nucleotide sequence ID" value="NZ_JBHSMZ010000014.1"/>
</dbReference>